<dbReference type="Gene3D" id="3.30.200.20">
    <property type="entry name" value="Phosphorylase Kinase, domain 1"/>
    <property type="match status" value="1"/>
</dbReference>
<reference evidence="15 16" key="1">
    <citation type="submission" date="2024-03" db="EMBL/GenBank/DDBJ databases">
        <title>Complete genome sequence of the green alga Chloropicon roscoffensis RCC1871.</title>
        <authorList>
            <person name="Lemieux C."/>
            <person name="Pombert J.-F."/>
            <person name="Otis C."/>
            <person name="Turmel M."/>
        </authorList>
    </citation>
    <scope>NUCLEOTIDE SEQUENCE [LARGE SCALE GENOMIC DNA]</scope>
    <source>
        <strain evidence="15 16">RCC1871</strain>
    </source>
</reference>
<evidence type="ECO:0000256" key="10">
    <source>
        <dbReference type="ARBA" id="ARBA00051693"/>
    </source>
</evidence>
<name>A0AAX4PIF7_9CHLO</name>
<comment type="catalytic activity">
    <reaction evidence="10">
        <text>L-tyrosyl-[protein] + ATP = O-phospho-L-tyrosyl-[protein] + ADP + H(+)</text>
        <dbReference type="Rhea" id="RHEA:10596"/>
        <dbReference type="Rhea" id="RHEA-COMP:10136"/>
        <dbReference type="Rhea" id="RHEA-COMP:20101"/>
        <dbReference type="ChEBI" id="CHEBI:15378"/>
        <dbReference type="ChEBI" id="CHEBI:30616"/>
        <dbReference type="ChEBI" id="CHEBI:46858"/>
        <dbReference type="ChEBI" id="CHEBI:61978"/>
        <dbReference type="ChEBI" id="CHEBI:456216"/>
        <dbReference type="EC" id="2.7.12.2"/>
    </reaction>
</comment>
<dbReference type="PANTHER" id="PTHR48013:SF32">
    <property type="entry name" value="MITOGEN-ACTIVATED PROTEIN KINASE KINASE 2-LIKE"/>
    <property type="match status" value="1"/>
</dbReference>
<sequence length="428" mass="47026">MSRQRPKPPQLTVPQQQRKAFSLSDSGTFTEGDLSISRCGLVISREKESGGGLPSVSEGQLELERSLSSRGSTHSRVGTQESLKQELETDFFRGGAGQSNAGQGGASVALLARQGAGAEDTGFNVAIDDLEQIGILGCGSSGVVRKVRHKHTGDVLALKVIQLNVEDQVRKQINQELRALYEASSEFVVKYHQAFYDSGAITIVMEYMDGGSLLQVLRDQGKVAEPYLAEISRQVLLGLRYLHKERRILHRDIKPSNLLVNHRGEVKITDFGVSGQLANSVSKCVSWVGTITYMSPERISGEKYGYDSDIWSLGLSLVELALGRFPYPPTEPGSTQEAQPIKLSFWDLLHYIVENPPPTLPSPQFSAEFRDFVSSCLQKEPDRRGKIGDLLAHPFLEKHKGDLRDLLIKRPEAEGPSGMDVDEAEAPV</sequence>
<dbReference type="FunFam" id="3.30.200.20:FF:000040">
    <property type="entry name" value="Dual specificity mitogen-activated protein kinase kinase"/>
    <property type="match status" value="1"/>
</dbReference>
<evidence type="ECO:0000256" key="7">
    <source>
        <dbReference type="ARBA" id="ARBA00038999"/>
    </source>
</evidence>
<protein>
    <recommendedName>
        <fullName evidence="7">mitogen-activated protein kinase kinase</fullName>
        <ecNumber evidence="7">2.7.12.2</ecNumber>
    </recommendedName>
</protein>
<dbReference type="GO" id="GO:0004674">
    <property type="term" value="F:protein serine/threonine kinase activity"/>
    <property type="evidence" value="ECO:0007669"/>
    <property type="project" value="UniProtKB-KW"/>
</dbReference>
<feature type="region of interest" description="Disordered" evidence="13">
    <location>
        <begin position="409"/>
        <end position="428"/>
    </location>
</feature>
<keyword evidence="1 12" id="KW-0723">Serine/threonine-protein kinase</keyword>
<feature type="domain" description="Protein kinase" evidence="14">
    <location>
        <begin position="130"/>
        <end position="396"/>
    </location>
</feature>
<dbReference type="EMBL" id="CP151512">
    <property type="protein sequence ID" value="WZN65509.1"/>
    <property type="molecule type" value="Genomic_DNA"/>
</dbReference>
<dbReference type="CDD" id="cd06623">
    <property type="entry name" value="PKc_MAPKK_plant_like"/>
    <property type="match status" value="1"/>
</dbReference>
<accession>A0AAX4PIF7</accession>
<feature type="compositionally biased region" description="Polar residues" evidence="13">
    <location>
        <begin position="12"/>
        <end position="27"/>
    </location>
</feature>
<gene>
    <name evidence="15" type="ORF">HKI87_12g70680</name>
</gene>
<comment type="catalytic activity">
    <reaction evidence="8">
        <text>L-seryl-[protein] + ATP = O-phospho-L-seryl-[protein] + ADP + H(+)</text>
        <dbReference type="Rhea" id="RHEA:17989"/>
        <dbReference type="Rhea" id="RHEA-COMP:9863"/>
        <dbReference type="Rhea" id="RHEA-COMP:11604"/>
        <dbReference type="ChEBI" id="CHEBI:15378"/>
        <dbReference type="ChEBI" id="CHEBI:29999"/>
        <dbReference type="ChEBI" id="CHEBI:30616"/>
        <dbReference type="ChEBI" id="CHEBI:83421"/>
        <dbReference type="ChEBI" id="CHEBI:456216"/>
        <dbReference type="EC" id="2.7.12.2"/>
    </reaction>
</comment>
<dbReference type="GO" id="GO:0004708">
    <property type="term" value="F:MAP kinase kinase activity"/>
    <property type="evidence" value="ECO:0007669"/>
    <property type="project" value="UniProtKB-EC"/>
</dbReference>
<keyword evidence="2" id="KW-0808">Transferase</keyword>
<evidence type="ECO:0000256" key="8">
    <source>
        <dbReference type="ARBA" id="ARBA00049014"/>
    </source>
</evidence>
<dbReference type="AlphaFoldDB" id="A0AAX4PIF7"/>
<evidence type="ECO:0000256" key="12">
    <source>
        <dbReference type="RuleBase" id="RU000304"/>
    </source>
</evidence>
<dbReference type="SUPFAM" id="SSF56112">
    <property type="entry name" value="Protein kinase-like (PK-like)"/>
    <property type="match status" value="1"/>
</dbReference>
<evidence type="ECO:0000256" key="4">
    <source>
        <dbReference type="ARBA" id="ARBA00022777"/>
    </source>
</evidence>
<dbReference type="Gene3D" id="1.10.510.10">
    <property type="entry name" value="Transferase(Phosphotransferase) domain 1"/>
    <property type="match status" value="1"/>
</dbReference>
<keyword evidence="3 11" id="KW-0547">Nucleotide-binding</keyword>
<dbReference type="PANTHER" id="PTHR48013">
    <property type="entry name" value="DUAL SPECIFICITY MITOGEN-ACTIVATED PROTEIN KINASE KINASE 5-RELATED"/>
    <property type="match status" value="1"/>
</dbReference>
<dbReference type="SMART" id="SM00220">
    <property type="entry name" value="S_TKc"/>
    <property type="match status" value="1"/>
</dbReference>
<proteinExistence type="inferred from homology"/>
<dbReference type="InterPro" id="IPR017441">
    <property type="entry name" value="Protein_kinase_ATP_BS"/>
</dbReference>
<organism evidence="15 16">
    <name type="scientific">Chloropicon roscoffensis</name>
    <dbReference type="NCBI Taxonomy" id="1461544"/>
    <lineage>
        <taxon>Eukaryota</taxon>
        <taxon>Viridiplantae</taxon>
        <taxon>Chlorophyta</taxon>
        <taxon>Chloropicophyceae</taxon>
        <taxon>Chloropicales</taxon>
        <taxon>Chloropicaceae</taxon>
        <taxon>Chloropicon</taxon>
    </lineage>
</organism>
<feature type="binding site" evidence="11">
    <location>
        <position position="159"/>
    </location>
    <ligand>
        <name>ATP</name>
        <dbReference type="ChEBI" id="CHEBI:30616"/>
    </ligand>
</feature>
<evidence type="ECO:0000313" key="15">
    <source>
        <dbReference type="EMBL" id="WZN65509.1"/>
    </source>
</evidence>
<evidence type="ECO:0000256" key="11">
    <source>
        <dbReference type="PROSITE-ProRule" id="PRU10141"/>
    </source>
</evidence>
<keyword evidence="5 11" id="KW-0067">ATP-binding</keyword>
<keyword evidence="16" id="KW-1185">Reference proteome</keyword>
<feature type="region of interest" description="Disordered" evidence="13">
    <location>
        <begin position="1"/>
        <end position="27"/>
    </location>
</feature>
<feature type="region of interest" description="Disordered" evidence="13">
    <location>
        <begin position="47"/>
        <end position="82"/>
    </location>
</feature>
<evidence type="ECO:0000313" key="16">
    <source>
        <dbReference type="Proteomes" id="UP001472866"/>
    </source>
</evidence>
<dbReference type="PROSITE" id="PS00108">
    <property type="entry name" value="PROTEIN_KINASE_ST"/>
    <property type="match status" value="1"/>
</dbReference>
<dbReference type="Proteomes" id="UP001472866">
    <property type="component" value="Chromosome 12"/>
</dbReference>
<evidence type="ECO:0000256" key="3">
    <source>
        <dbReference type="ARBA" id="ARBA00022741"/>
    </source>
</evidence>
<evidence type="ECO:0000256" key="13">
    <source>
        <dbReference type="SAM" id="MobiDB-lite"/>
    </source>
</evidence>
<evidence type="ECO:0000256" key="2">
    <source>
        <dbReference type="ARBA" id="ARBA00022679"/>
    </source>
</evidence>
<dbReference type="GO" id="GO:0005524">
    <property type="term" value="F:ATP binding"/>
    <property type="evidence" value="ECO:0007669"/>
    <property type="project" value="UniProtKB-UniRule"/>
</dbReference>
<dbReference type="InterPro" id="IPR011009">
    <property type="entry name" value="Kinase-like_dom_sf"/>
</dbReference>
<dbReference type="PROSITE" id="PS00107">
    <property type="entry name" value="PROTEIN_KINASE_ATP"/>
    <property type="match status" value="1"/>
</dbReference>
<evidence type="ECO:0000256" key="9">
    <source>
        <dbReference type="ARBA" id="ARBA00049299"/>
    </source>
</evidence>
<dbReference type="InterPro" id="IPR008271">
    <property type="entry name" value="Ser/Thr_kinase_AS"/>
</dbReference>
<comment type="catalytic activity">
    <reaction evidence="9">
        <text>L-threonyl-[protein] + ATP = O-phospho-L-threonyl-[protein] + ADP + H(+)</text>
        <dbReference type="Rhea" id="RHEA:46608"/>
        <dbReference type="Rhea" id="RHEA-COMP:11060"/>
        <dbReference type="Rhea" id="RHEA-COMP:11605"/>
        <dbReference type="ChEBI" id="CHEBI:15378"/>
        <dbReference type="ChEBI" id="CHEBI:30013"/>
        <dbReference type="ChEBI" id="CHEBI:30616"/>
        <dbReference type="ChEBI" id="CHEBI:61977"/>
        <dbReference type="ChEBI" id="CHEBI:456216"/>
        <dbReference type="EC" id="2.7.12.2"/>
    </reaction>
</comment>
<evidence type="ECO:0000256" key="6">
    <source>
        <dbReference type="ARBA" id="ARBA00038035"/>
    </source>
</evidence>
<keyword evidence="4 15" id="KW-0418">Kinase</keyword>
<dbReference type="Pfam" id="PF00069">
    <property type="entry name" value="Pkinase"/>
    <property type="match status" value="1"/>
</dbReference>
<dbReference type="PROSITE" id="PS50011">
    <property type="entry name" value="PROTEIN_KINASE_DOM"/>
    <property type="match status" value="1"/>
</dbReference>
<evidence type="ECO:0000256" key="1">
    <source>
        <dbReference type="ARBA" id="ARBA00022527"/>
    </source>
</evidence>
<evidence type="ECO:0000259" key="14">
    <source>
        <dbReference type="PROSITE" id="PS50011"/>
    </source>
</evidence>
<comment type="similarity">
    <text evidence="6">Belongs to the protein kinase superfamily. STE Ser/Thr protein kinase family. MAP kinase kinase subfamily.</text>
</comment>
<dbReference type="InterPro" id="IPR000719">
    <property type="entry name" value="Prot_kinase_dom"/>
</dbReference>
<dbReference type="FunFam" id="1.10.510.10:FF:000432">
    <property type="entry name" value="mitogen-activated protein kinase kinase 3"/>
    <property type="match status" value="1"/>
</dbReference>
<evidence type="ECO:0000256" key="5">
    <source>
        <dbReference type="ARBA" id="ARBA00022840"/>
    </source>
</evidence>
<dbReference type="EC" id="2.7.12.2" evidence="7"/>